<dbReference type="EMBL" id="BDGG01000012">
    <property type="protein sequence ID" value="GAV05707.1"/>
    <property type="molecule type" value="Genomic_DNA"/>
</dbReference>
<evidence type="ECO:0000313" key="2">
    <source>
        <dbReference type="Proteomes" id="UP000186922"/>
    </source>
</evidence>
<reference evidence="1 2" key="1">
    <citation type="journal article" date="2016" name="Nat. Commun.">
        <title>Extremotolerant tardigrade genome and improved radiotolerance of human cultured cells by tardigrade-unique protein.</title>
        <authorList>
            <person name="Hashimoto T."/>
            <person name="Horikawa D.D."/>
            <person name="Saito Y."/>
            <person name="Kuwahara H."/>
            <person name="Kozuka-Hata H."/>
            <person name="Shin-I T."/>
            <person name="Minakuchi Y."/>
            <person name="Ohishi K."/>
            <person name="Motoyama A."/>
            <person name="Aizu T."/>
            <person name="Enomoto A."/>
            <person name="Kondo K."/>
            <person name="Tanaka S."/>
            <person name="Hara Y."/>
            <person name="Koshikawa S."/>
            <person name="Sagara H."/>
            <person name="Miura T."/>
            <person name="Yokobori S."/>
            <person name="Miyagawa K."/>
            <person name="Suzuki Y."/>
            <person name="Kubo T."/>
            <person name="Oyama M."/>
            <person name="Kohara Y."/>
            <person name="Fujiyama A."/>
            <person name="Arakawa K."/>
            <person name="Katayama T."/>
            <person name="Toyoda A."/>
            <person name="Kunieda T."/>
        </authorList>
    </citation>
    <scope>NUCLEOTIDE SEQUENCE [LARGE SCALE GENOMIC DNA]</scope>
    <source>
        <strain evidence="1 2">YOKOZUNA-1</strain>
    </source>
</reference>
<dbReference type="Proteomes" id="UP000186922">
    <property type="component" value="Unassembled WGS sequence"/>
</dbReference>
<keyword evidence="2" id="KW-1185">Reference proteome</keyword>
<comment type="caution">
    <text evidence="1">The sequence shown here is derived from an EMBL/GenBank/DDBJ whole genome shotgun (WGS) entry which is preliminary data.</text>
</comment>
<evidence type="ECO:0000313" key="1">
    <source>
        <dbReference type="EMBL" id="GAV05707.1"/>
    </source>
</evidence>
<protein>
    <submittedName>
        <fullName evidence="1">Uncharacterized protein</fullName>
    </submittedName>
</protein>
<proteinExistence type="predicted"/>
<organism evidence="1 2">
    <name type="scientific">Ramazzottius varieornatus</name>
    <name type="common">Water bear</name>
    <name type="synonym">Tardigrade</name>
    <dbReference type="NCBI Taxonomy" id="947166"/>
    <lineage>
        <taxon>Eukaryota</taxon>
        <taxon>Metazoa</taxon>
        <taxon>Ecdysozoa</taxon>
        <taxon>Tardigrada</taxon>
        <taxon>Eutardigrada</taxon>
        <taxon>Parachela</taxon>
        <taxon>Hypsibioidea</taxon>
        <taxon>Ramazzottiidae</taxon>
        <taxon>Ramazzottius</taxon>
    </lineage>
</organism>
<gene>
    <name evidence="1" type="primary">RvY_15798-1</name>
    <name evidence="1" type="synonym">RvY_15798.1</name>
    <name evidence="1" type="ORF">RvY_15798</name>
</gene>
<name>A0A1D1VW66_RAMVA</name>
<dbReference type="AlphaFoldDB" id="A0A1D1VW66"/>
<accession>A0A1D1VW66</accession>
<sequence>MHTFLDYEDEIFNYRERYCEDFQAEDYWYGLNREADAVARWRSYLKQMSEKKAFWPYPPQQMVWLRKFPPKVRGNAKEHLEVYLNTASKTFFGYFCPVLITAFLSRRKIYAAAGGTKLPGLTDADLQGEKLQ</sequence>